<organism evidence="1 2">
    <name type="scientific">Anisodus acutangulus</name>
    <dbReference type="NCBI Taxonomy" id="402998"/>
    <lineage>
        <taxon>Eukaryota</taxon>
        <taxon>Viridiplantae</taxon>
        <taxon>Streptophyta</taxon>
        <taxon>Embryophyta</taxon>
        <taxon>Tracheophyta</taxon>
        <taxon>Spermatophyta</taxon>
        <taxon>Magnoliopsida</taxon>
        <taxon>eudicotyledons</taxon>
        <taxon>Gunneridae</taxon>
        <taxon>Pentapetalae</taxon>
        <taxon>asterids</taxon>
        <taxon>lamiids</taxon>
        <taxon>Solanales</taxon>
        <taxon>Solanaceae</taxon>
        <taxon>Solanoideae</taxon>
        <taxon>Hyoscyameae</taxon>
        <taxon>Anisodus</taxon>
    </lineage>
</organism>
<dbReference type="AlphaFoldDB" id="A0A9Q1RKA6"/>
<dbReference type="EMBL" id="JAJAGQ010000006">
    <property type="protein sequence ID" value="KAJ8560370.1"/>
    <property type="molecule type" value="Genomic_DNA"/>
</dbReference>
<comment type="caution">
    <text evidence="1">The sequence shown here is derived from an EMBL/GenBank/DDBJ whole genome shotgun (WGS) entry which is preliminary data.</text>
</comment>
<sequence length="135" mass="15915">MASYIQEVDREVLGASQGNRGGHRGDWWWNGKVQEKVLAKKTEYVKLVESKDDMEKWTNRELFKMARKEANLVVTVAKMTAFECLYVELKEKSGDNKLYKLVKARKRRARDLDHVRCIKDEDDKELVEEAHIRQM</sequence>
<evidence type="ECO:0000313" key="2">
    <source>
        <dbReference type="Proteomes" id="UP001152561"/>
    </source>
</evidence>
<name>A0A9Q1RKA6_9SOLA</name>
<dbReference type="OrthoDB" id="681201at2759"/>
<keyword evidence="2" id="KW-1185">Reference proteome</keyword>
<gene>
    <name evidence="1" type="ORF">K7X08_004428</name>
</gene>
<evidence type="ECO:0000313" key="1">
    <source>
        <dbReference type="EMBL" id="KAJ8560370.1"/>
    </source>
</evidence>
<accession>A0A9Q1RKA6</accession>
<reference evidence="2" key="1">
    <citation type="journal article" date="2023" name="Proc. Natl. Acad. Sci. U.S.A.">
        <title>Genomic and structural basis for evolution of tropane alkaloid biosynthesis.</title>
        <authorList>
            <person name="Wanga Y.-J."/>
            <person name="Taina T."/>
            <person name="Yua J.-Y."/>
            <person name="Lia J."/>
            <person name="Xua B."/>
            <person name="Chenc J."/>
            <person name="D'Auriad J.C."/>
            <person name="Huanga J.-P."/>
            <person name="Huanga S.-X."/>
        </authorList>
    </citation>
    <scope>NUCLEOTIDE SEQUENCE [LARGE SCALE GENOMIC DNA]</scope>
    <source>
        <strain evidence="2">cv. KIB-2019</strain>
    </source>
</reference>
<dbReference type="Proteomes" id="UP001152561">
    <property type="component" value="Unassembled WGS sequence"/>
</dbReference>
<protein>
    <submittedName>
        <fullName evidence="1">Uncharacterized protein</fullName>
    </submittedName>
</protein>
<proteinExistence type="predicted"/>